<gene>
    <name evidence="1" type="ORF">LOK49_LG12G02688</name>
</gene>
<dbReference type="EMBL" id="CM045770">
    <property type="protein sequence ID" value="KAI7993023.1"/>
    <property type="molecule type" value="Genomic_DNA"/>
</dbReference>
<comment type="caution">
    <text evidence="1">The sequence shown here is derived from an EMBL/GenBank/DDBJ whole genome shotgun (WGS) entry which is preliminary data.</text>
</comment>
<organism evidence="1 2">
    <name type="scientific">Camellia lanceoleosa</name>
    <dbReference type="NCBI Taxonomy" id="1840588"/>
    <lineage>
        <taxon>Eukaryota</taxon>
        <taxon>Viridiplantae</taxon>
        <taxon>Streptophyta</taxon>
        <taxon>Embryophyta</taxon>
        <taxon>Tracheophyta</taxon>
        <taxon>Spermatophyta</taxon>
        <taxon>Magnoliopsida</taxon>
        <taxon>eudicotyledons</taxon>
        <taxon>Gunneridae</taxon>
        <taxon>Pentapetalae</taxon>
        <taxon>asterids</taxon>
        <taxon>Ericales</taxon>
        <taxon>Theaceae</taxon>
        <taxon>Camellia</taxon>
    </lineage>
</organism>
<dbReference type="Proteomes" id="UP001060215">
    <property type="component" value="Chromosome 13"/>
</dbReference>
<evidence type="ECO:0000313" key="1">
    <source>
        <dbReference type="EMBL" id="KAI7993023.1"/>
    </source>
</evidence>
<evidence type="ECO:0000313" key="2">
    <source>
        <dbReference type="Proteomes" id="UP001060215"/>
    </source>
</evidence>
<sequence length="291" mass="32922">MQTDPRTPVSNMNNGQHGEEVSEDYDALSLEEQLTEYIVHNVTQCFNSVNISKIDGVTKVGGNVNVALGRSNNSPPVHDSIVLDASLAAYVPIVDNYATDDFMQLNDNDVVVVRPFAGRRVVMWVGRKDGNAVYFSDVRAMVKQGGVRENDVMKVENMDTRFKYLNTNLHAGRGARYIHFPICHLGHWSLVVYNTEDGSWKYYNSMRNRSGTGGVHYAKAVKLKSIVTDVQRQSMAAHGLEQMVRTQEFDMTMESIIECPQQCLDIMDCEIIVCAIMRQYMHHVEMGRYLE</sequence>
<name>A0ACC0FXI0_9ERIC</name>
<keyword evidence="2" id="KW-1185">Reference proteome</keyword>
<proteinExistence type="predicted"/>
<accession>A0ACC0FXI0</accession>
<protein>
    <submittedName>
        <fullName evidence="1">Uncharacterized protein</fullName>
    </submittedName>
</protein>
<reference evidence="1 2" key="1">
    <citation type="journal article" date="2022" name="Plant J.">
        <title>Chromosome-level genome of Camellia lanceoleosa provides a valuable resource for understanding genome evolution and self-incompatibility.</title>
        <authorList>
            <person name="Gong W."/>
            <person name="Xiao S."/>
            <person name="Wang L."/>
            <person name="Liao Z."/>
            <person name="Chang Y."/>
            <person name="Mo W."/>
            <person name="Hu G."/>
            <person name="Li W."/>
            <person name="Zhao G."/>
            <person name="Zhu H."/>
            <person name="Hu X."/>
            <person name="Ji K."/>
            <person name="Xiang X."/>
            <person name="Song Q."/>
            <person name="Yuan D."/>
            <person name="Jin S."/>
            <person name="Zhang L."/>
        </authorList>
    </citation>
    <scope>NUCLEOTIDE SEQUENCE [LARGE SCALE GENOMIC DNA]</scope>
    <source>
        <strain evidence="1">SQ_2022a</strain>
    </source>
</reference>